<sequence length="56" mass="5924">MASCCAAACFPDVWTPAFVNSGIDDVGAECHRTHVKLASGLAGRRRGSRGLAWPLH</sequence>
<proteinExistence type="predicted"/>
<dbReference type="AlphaFoldDB" id="A0A0S4TMG1"/>
<name>A0A0S4TMG1_RALSL</name>
<gene>
    <name evidence="1" type="ORF">RUN39_v1_70010</name>
</gene>
<dbReference type="EMBL" id="LN899819">
    <property type="protein sequence ID" value="CUV11142.1"/>
    <property type="molecule type" value="Genomic_DNA"/>
</dbReference>
<organism evidence="1">
    <name type="scientific">Ralstonia solanacearum</name>
    <name type="common">Pseudomonas solanacearum</name>
    <dbReference type="NCBI Taxonomy" id="305"/>
    <lineage>
        <taxon>Bacteria</taxon>
        <taxon>Pseudomonadati</taxon>
        <taxon>Pseudomonadota</taxon>
        <taxon>Betaproteobacteria</taxon>
        <taxon>Burkholderiales</taxon>
        <taxon>Burkholderiaceae</taxon>
        <taxon>Ralstonia</taxon>
        <taxon>Ralstonia solanacearum species complex</taxon>
    </lineage>
</organism>
<protein>
    <submittedName>
        <fullName evidence="1">Uncharacterized protein</fullName>
    </submittedName>
</protein>
<evidence type="ECO:0000313" key="1">
    <source>
        <dbReference type="EMBL" id="CUV11142.1"/>
    </source>
</evidence>
<reference evidence="1" key="1">
    <citation type="submission" date="2015-10" db="EMBL/GenBank/DDBJ databases">
        <authorList>
            <person name="Gilbert D.G."/>
        </authorList>
    </citation>
    <scope>NUCLEOTIDE SEQUENCE</scope>
    <source>
        <strain evidence="1">Phyl III-seqv23</strain>
    </source>
</reference>
<accession>A0A0S4TMG1</accession>